<organism evidence="2 3">
    <name type="scientific">Thiothrix lacustris</name>
    <dbReference type="NCBI Taxonomy" id="525917"/>
    <lineage>
        <taxon>Bacteria</taxon>
        <taxon>Pseudomonadati</taxon>
        <taxon>Pseudomonadota</taxon>
        <taxon>Gammaproteobacteria</taxon>
        <taxon>Thiotrichales</taxon>
        <taxon>Thiotrichaceae</taxon>
        <taxon>Thiothrix</taxon>
    </lineage>
</organism>
<evidence type="ECO:0000313" key="3">
    <source>
        <dbReference type="Proteomes" id="UP000192491"/>
    </source>
</evidence>
<accession>A0A1Y1QHX4</accession>
<reference evidence="2 3" key="1">
    <citation type="submission" date="2017-01" db="EMBL/GenBank/DDBJ databases">
        <title>Novel large sulfur bacteria in the metagenomes of groundwater-fed chemosynthetic microbial mats in the Lake Huron basin.</title>
        <authorList>
            <person name="Sharrar A.M."/>
            <person name="Flood B.E."/>
            <person name="Bailey J.V."/>
            <person name="Jones D.S."/>
            <person name="Biddanda B."/>
            <person name="Ruberg S.A."/>
            <person name="Marcus D.N."/>
            <person name="Dick G.J."/>
        </authorList>
    </citation>
    <scope>NUCLEOTIDE SEQUENCE [LARGE SCALE GENOMIC DNA]</scope>
    <source>
        <strain evidence="2">A8</strain>
    </source>
</reference>
<keyword evidence="1" id="KW-1133">Transmembrane helix</keyword>
<feature type="transmembrane region" description="Helical" evidence="1">
    <location>
        <begin position="202"/>
        <end position="224"/>
    </location>
</feature>
<dbReference type="EMBL" id="MTEJ01000261">
    <property type="protein sequence ID" value="OQX06076.1"/>
    <property type="molecule type" value="Genomic_DNA"/>
</dbReference>
<dbReference type="SUPFAM" id="SSF52540">
    <property type="entry name" value="P-loop containing nucleoside triphosphate hydrolases"/>
    <property type="match status" value="1"/>
</dbReference>
<keyword evidence="1" id="KW-0472">Membrane</keyword>
<evidence type="ECO:0000256" key="1">
    <source>
        <dbReference type="SAM" id="Phobius"/>
    </source>
</evidence>
<comment type="caution">
    <text evidence="2">The sequence shown here is derived from an EMBL/GenBank/DDBJ whole genome shotgun (WGS) entry which is preliminary data.</text>
</comment>
<sequence>MKFLKIKRHKKRKRADGSTYAEAVFITKRAKFGDTLSEESVSTKRPVLVTGAHDSGKSRWVKRLHDAAPQIWGTKTKAKPLLLDALSPLSAWCDSPAVGEWWEQKRQEEAANDPGTARSPWKHVKQYARADALPDYCRDTGAVLFIDDAHKLTGRKLQLARQCVMSSRLFVIAASEEQRLAPNLRAAVLHRDPQIFRLDTEVAYDATNILMWAFLVACLAAGWWEAAAVLGGLKALGTGRRAARAD</sequence>
<protein>
    <submittedName>
        <fullName evidence="2">Uncharacterized protein</fullName>
    </submittedName>
</protein>
<gene>
    <name evidence="2" type="ORF">BWK73_31920</name>
</gene>
<dbReference type="AlphaFoldDB" id="A0A1Y1QHX4"/>
<proteinExistence type="predicted"/>
<keyword evidence="1" id="KW-0812">Transmembrane</keyword>
<dbReference type="InterPro" id="IPR027417">
    <property type="entry name" value="P-loop_NTPase"/>
</dbReference>
<evidence type="ECO:0000313" key="2">
    <source>
        <dbReference type="EMBL" id="OQX06076.1"/>
    </source>
</evidence>
<dbReference type="Proteomes" id="UP000192491">
    <property type="component" value="Unassembled WGS sequence"/>
</dbReference>
<name>A0A1Y1QHX4_9GAMM</name>